<reference evidence="2" key="1">
    <citation type="submission" date="2025-08" db="UniProtKB">
        <authorList>
            <consortium name="RefSeq"/>
        </authorList>
    </citation>
    <scope>IDENTIFICATION</scope>
    <source>
        <tissue evidence="2">Whole organism</tissue>
    </source>
</reference>
<sequence>MLTFSASLAVPSKILHFNDLLYNFCRCLLNNTFVLLQWFLWELFQLFHWDLVIMKFQFCWGTDCPDWLLAEIAALSTLTSTKLQLLVAHVADTILGEPLDPEKVVKYTGQDNTNASSLAADARVGGIRYILLSAVGAEVSCPVLDAELQQLGLSVEHAAAFIKVYEEKQATILTKLRLRERINCCSRNFRSSVTVKGVEVAGEIEPIAVLSFQAADDVATVHLNTGPRTRTTVHLTTVDVHVLIQQLNEARRIMKSLQS</sequence>
<accession>A0A8B7P5Z4</accession>
<dbReference type="RefSeq" id="XP_018020511.1">
    <property type="nucleotide sequence ID" value="XM_018165022.2"/>
</dbReference>
<dbReference type="GeneID" id="108676870"/>
<dbReference type="InterPro" id="IPR047155">
    <property type="entry name" value="COMMD4/6/7/8"/>
</dbReference>
<dbReference type="PANTHER" id="PTHR16231">
    <property type="entry name" value="COMM DOMAIN-CONTAINING PROTEIN 4-8 FAMILY MEMBER"/>
    <property type="match status" value="1"/>
</dbReference>
<dbReference type="PANTHER" id="PTHR16231:SF4">
    <property type="entry name" value="COMM DOMAIN-CONTAINING PROTEIN 4"/>
    <property type="match status" value="1"/>
</dbReference>
<dbReference type="Proteomes" id="UP000694843">
    <property type="component" value="Unplaced"/>
</dbReference>
<name>A0A8B7P5Z4_HYAAZ</name>
<protein>
    <submittedName>
        <fullName evidence="2">COMM domain-containing protein 4</fullName>
    </submittedName>
</protein>
<evidence type="ECO:0000313" key="2">
    <source>
        <dbReference type="RefSeq" id="XP_018020511.1"/>
    </source>
</evidence>
<keyword evidence="1" id="KW-1185">Reference proteome</keyword>
<dbReference type="OrthoDB" id="284322at2759"/>
<evidence type="ECO:0000313" key="1">
    <source>
        <dbReference type="Proteomes" id="UP000694843"/>
    </source>
</evidence>
<proteinExistence type="predicted"/>
<gene>
    <name evidence="2" type="primary">LOC108676870</name>
</gene>
<dbReference type="AlphaFoldDB" id="A0A8B7P5Z4"/>
<organism evidence="1 2">
    <name type="scientific">Hyalella azteca</name>
    <name type="common">Amphipod</name>
    <dbReference type="NCBI Taxonomy" id="294128"/>
    <lineage>
        <taxon>Eukaryota</taxon>
        <taxon>Metazoa</taxon>
        <taxon>Ecdysozoa</taxon>
        <taxon>Arthropoda</taxon>
        <taxon>Crustacea</taxon>
        <taxon>Multicrustacea</taxon>
        <taxon>Malacostraca</taxon>
        <taxon>Eumalacostraca</taxon>
        <taxon>Peracarida</taxon>
        <taxon>Amphipoda</taxon>
        <taxon>Senticaudata</taxon>
        <taxon>Talitrida</taxon>
        <taxon>Talitroidea</taxon>
        <taxon>Hyalellidae</taxon>
        <taxon>Hyalella</taxon>
    </lineage>
</organism>
<dbReference type="Pfam" id="PF21672">
    <property type="entry name" value="COMM_HN"/>
    <property type="match status" value="1"/>
</dbReference>
<dbReference type="KEGG" id="hazt:108676870"/>